<dbReference type="GO" id="GO:0031405">
    <property type="term" value="F:lipoic acid binding"/>
    <property type="evidence" value="ECO:0007669"/>
    <property type="project" value="TreeGrafter"/>
</dbReference>
<dbReference type="InterPro" id="IPR001078">
    <property type="entry name" value="2-oxoacid_DH_actylTfrase"/>
</dbReference>
<evidence type="ECO:0000256" key="1">
    <source>
        <dbReference type="ARBA" id="ARBA00001938"/>
    </source>
</evidence>
<reference evidence="8" key="1">
    <citation type="submission" date="2020-05" db="EMBL/GenBank/DDBJ databases">
        <authorList>
            <person name="Chiriac C."/>
            <person name="Salcher M."/>
            <person name="Ghai R."/>
            <person name="Kavagutti S V."/>
        </authorList>
    </citation>
    <scope>NUCLEOTIDE SEQUENCE</scope>
</reference>
<dbReference type="InterPro" id="IPR036625">
    <property type="entry name" value="E3-bd_dom_sf"/>
</dbReference>
<keyword evidence="5" id="KW-0012">Acyltransferase</keyword>
<dbReference type="PROSITE" id="PS51826">
    <property type="entry name" value="PSBD"/>
    <property type="match status" value="1"/>
</dbReference>
<dbReference type="GO" id="GO:0016407">
    <property type="term" value="F:acetyltransferase activity"/>
    <property type="evidence" value="ECO:0007669"/>
    <property type="project" value="TreeGrafter"/>
</dbReference>
<gene>
    <name evidence="8" type="ORF">UFOPK3268_00675</name>
</gene>
<dbReference type="SUPFAM" id="SSF52777">
    <property type="entry name" value="CoA-dependent acyltransferases"/>
    <property type="match status" value="1"/>
</dbReference>
<evidence type="ECO:0000313" key="8">
    <source>
        <dbReference type="EMBL" id="CAB4848837.1"/>
    </source>
</evidence>
<dbReference type="PROSITE" id="PS50968">
    <property type="entry name" value="BIOTINYL_LIPOYL"/>
    <property type="match status" value="1"/>
</dbReference>
<dbReference type="PROSITE" id="PS00189">
    <property type="entry name" value="LIPOYL"/>
    <property type="match status" value="1"/>
</dbReference>
<keyword evidence="4" id="KW-0450">Lipoyl</keyword>
<dbReference type="InterPro" id="IPR011053">
    <property type="entry name" value="Single_hybrid_motif"/>
</dbReference>
<dbReference type="InterPro" id="IPR023213">
    <property type="entry name" value="CAT-like_dom_sf"/>
</dbReference>
<dbReference type="Pfam" id="PF00198">
    <property type="entry name" value="2-oxoacid_dh"/>
    <property type="match status" value="1"/>
</dbReference>
<protein>
    <submittedName>
        <fullName evidence="8">Unannotated protein</fullName>
    </submittedName>
</protein>
<dbReference type="PANTHER" id="PTHR43178">
    <property type="entry name" value="DIHYDROLIPOAMIDE ACETYLTRANSFERASE COMPONENT OF PYRUVATE DEHYDROGENASE COMPLEX"/>
    <property type="match status" value="1"/>
</dbReference>
<dbReference type="CDD" id="cd06849">
    <property type="entry name" value="lipoyl_domain"/>
    <property type="match status" value="1"/>
</dbReference>
<dbReference type="InterPro" id="IPR000089">
    <property type="entry name" value="Biotin_lipoyl"/>
</dbReference>
<evidence type="ECO:0000256" key="2">
    <source>
        <dbReference type="ARBA" id="ARBA00007317"/>
    </source>
</evidence>
<dbReference type="Gene3D" id="3.30.559.10">
    <property type="entry name" value="Chloramphenicol acetyltransferase-like domain"/>
    <property type="match status" value="1"/>
</dbReference>
<dbReference type="SUPFAM" id="SSF47005">
    <property type="entry name" value="Peripheral subunit-binding domain of 2-oxo acid dehydrogenase complex"/>
    <property type="match status" value="1"/>
</dbReference>
<dbReference type="AlphaFoldDB" id="A0A6J7BST7"/>
<dbReference type="Gene3D" id="2.40.50.100">
    <property type="match status" value="1"/>
</dbReference>
<sequence>MAIEIRLPQWGMGMLEGEILQWYKKEGDTVAEGEPLAEIEAAKVTADVVAPQAGVLHKIVVHEGKLVPVNELLAYMLGDGDDPNAVLVDSAASAAAAPATAGAAASVAGPATSPAGGGGSRNIVPRARMLAKELGVDLALVVGTGPGGRIGEDDVRNAASSSSAAQPEAPGITIPLKGIRGTIARRMVASLQSMAQLTLVSTADVTDLVAHRDAMSERPRPTYTDYIVKAVSLALRQHPGLNATLEPDRIRLLPDVHIGVATAAESGLIVSVVRDADTKSLAQIALDSASVVERVRAGTFSTDDVSGSTFTVTSLGGQGIDAFTPIINPPEAAILGVGRIVDQPARDGDGIAWRKVITLSLTIDHQVVDGAPGAAFLETVVALLADPQTIAQ</sequence>
<dbReference type="EMBL" id="CAFBIZ010000068">
    <property type="protein sequence ID" value="CAB4848837.1"/>
    <property type="molecule type" value="Genomic_DNA"/>
</dbReference>
<dbReference type="Pfam" id="PF00364">
    <property type="entry name" value="Biotin_lipoyl"/>
    <property type="match status" value="1"/>
</dbReference>
<feature type="domain" description="Peripheral subunit-binding (PSBD)" evidence="7">
    <location>
        <begin position="122"/>
        <end position="159"/>
    </location>
</feature>
<name>A0A6J7BST7_9ZZZZ</name>
<dbReference type="GO" id="GO:0005737">
    <property type="term" value="C:cytoplasm"/>
    <property type="evidence" value="ECO:0007669"/>
    <property type="project" value="TreeGrafter"/>
</dbReference>
<dbReference type="PANTHER" id="PTHR43178:SF5">
    <property type="entry name" value="LIPOAMIDE ACYLTRANSFERASE COMPONENT OF BRANCHED-CHAIN ALPHA-KETO ACID DEHYDROGENASE COMPLEX, MITOCHONDRIAL"/>
    <property type="match status" value="1"/>
</dbReference>
<evidence type="ECO:0000259" key="6">
    <source>
        <dbReference type="PROSITE" id="PS50968"/>
    </source>
</evidence>
<comment type="cofactor">
    <cofactor evidence="1">
        <name>(R)-lipoate</name>
        <dbReference type="ChEBI" id="CHEBI:83088"/>
    </cofactor>
</comment>
<dbReference type="Pfam" id="PF02817">
    <property type="entry name" value="E3_binding"/>
    <property type="match status" value="1"/>
</dbReference>
<evidence type="ECO:0000256" key="4">
    <source>
        <dbReference type="ARBA" id="ARBA00022823"/>
    </source>
</evidence>
<dbReference type="InterPro" id="IPR004167">
    <property type="entry name" value="PSBD"/>
</dbReference>
<dbReference type="InterPro" id="IPR003016">
    <property type="entry name" value="2-oxoA_DH_lipoyl-BS"/>
</dbReference>
<dbReference type="Gene3D" id="4.10.320.10">
    <property type="entry name" value="E3-binding domain"/>
    <property type="match status" value="1"/>
</dbReference>
<organism evidence="8">
    <name type="scientific">freshwater metagenome</name>
    <dbReference type="NCBI Taxonomy" id="449393"/>
    <lineage>
        <taxon>unclassified sequences</taxon>
        <taxon>metagenomes</taxon>
        <taxon>ecological metagenomes</taxon>
    </lineage>
</organism>
<evidence type="ECO:0000259" key="7">
    <source>
        <dbReference type="PROSITE" id="PS51826"/>
    </source>
</evidence>
<feature type="domain" description="Lipoyl-binding" evidence="6">
    <location>
        <begin position="2"/>
        <end position="77"/>
    </location>
</feature>
<proteinExistence type="inferred from homology"/>
<comment type="similarity">
    <text evidence="2">Belongs to the 2-oxoacid dehydrogenase family.</text>
</comment>
<evidence type="ECO:0000256" key="3">
    <source>
        <dbReference type="ARBA" id="ARBA00022679"/>
    </source>
</evidence>
<keyword evidence="3" id="KW-0808">Transferase</keyword>
<accession>A0A6J7BST7</accession>
<evidence type="ECO:0000256" key="5">
    <source>
        <dbReference type="ARBA" id="ARBA00023315"/>
    </source>
</evidence>
<dbReference type="InterPro" id="IPR050743">
    <property type="entry name" value="2-oxoacid_DH_E2_comp"/>
</dbReference>
<dbReference type="SUPFAM" id="SSF51230">
    <property type="entry name" value="Single hybrid motif"/>
    <property type="match status" value="1"/>
</dbReference>